<keyword evidence="4 8" id="KW-0808">Transferase</keyword>
<dbReference type="Proteomes" id="UP001589813">
    <property type="component" value="Unassembled WGS sequence"/>
</dbReference>
<sequence length="190" mass="20605">MSLTTHIAYCLSPLGALEIHASPAGLHAVHFPSVQQDRSLASARHADLPSVSTAAEPFELLNLQSDNATEPLLKEAVNQLRQYFAGERQTFTLPLAAAGTLFQQQVWQQLGQIPFGHTQSYGELAQRLGNKNAMRAVGAANGRNPIAIVVPCHRVIGADGKLTGYAGGLDRKIWLLQHEQRVAGHFRSII</sequence>
<dbReference type="CDD" id="cd06445">
    <property type="entry name" value="ATase"/>
    <property type="match status" value="1"/>
</dbReference>
<evidence type="ECO:0000313" key="12">
    <source>
        <dbReference type="Proteomes" id="UP001589813"/>
    </source>
</evidence>
<evidence type="ECO:0000256" key="4">
    <source>
        <dbReference type="ARBA" id="ARBA00022679"/>
    </source>
</evidence>
<dbReference type="InterPro" id="IPR014048">
    <property type="entry name" value="MethylDNA_cys_MeTrfase_DNA-bd"/>
</dbReference>
<dbReference type="EC" id="2.1.1.63" evidence="8"/>
<name>A0ABV6BA92_9GAMM</name>
<keyword evidence="2 8" id="KW-0963">Cytoplasm</keyword>
<feature type="active site" description="Nucleophile; methyl group acceptor" evidence="8">
    <location>
        <position position="152"/>
    </location>
</feature>
<dbReference type="EMBL" id="JBHLXP010000001">
    <property type="protein sequence ID" value="MFC0047742.1"/>
    <property type="molecule type" value="Genomic_DNA"/>
</dbReference>
<comment type="function">
    <text evidence="8">Involved in the cellular defense against the biological effects of O6-methylguanine (O6-MeG) and O4-methylthymine (O4-MeT) in DNA. Repairs the methylated nucleobase in DNA by stoichiometrically transferring the methyl group to a cysteine residue in the enzyme. This is a suicide reaction: the enzyme is irreversibly inactivated.</text>
</comment>
<dbReference type="InterPro" id="IPR036217">
    <property type="entry name" value="MethylDNA_cys_MeTrfase_DNAb"/>
</dbReference>
<evidence type="ECO:0000259" key="10">
    <source>
        <dbReference type="Pfam" id="PF02870"/>
    </source>
</evidence>
<dbReference type="Gene3D" id="1.10.10.10">
    <property type="entry name" value="Winged helix-like DNA-binding domain superfamily/Winged helix DNA-binding domain"/>
    <property type="match status" value="1"/>
</dbReference>
<comment type="subcellular location">
    <subcellularLocation>
        <location evidence="8">Cytoplasm</location>
    </subcellularLocation>
</comment>
<dbReference type="InterPro" id="IPR008332">
    <property type="entry name" value="MethylG_MeTrfase_N"/>
</dbReference>
<comment type="miscellaneous">
    <text evidence="8">This enzyme catalyzes only one turnover and therefore is not strictly catalytic. According to one definition, an enzyme is a biocatalyst that acts repeatedly and over many reaction cycles.</text>
</comment>
<comment type="catalytic activity">
    <reaction evidence="1 8">
        <text>a 4-O-methyl-thymidine in DNA + L-cysteinyl-[protein] = a thymidine in DNA + S-methyl-L-cysteinyl-[protein]</text>
        <dbReference type="Rhea" id="RHEA:53428"/>
        <dbReference type="Rhea" id="RHEA-COMP:10131"/>
        <dbReference type="Rhea" id="RHEA-COMP:10132"/>
        <dbReference type="Rhea" id="RHEA-COMP:13555"/>
        <dbReference type="Rhea" id="RHEA-COMP:13556"/>
        <dbReference type="ChEBI" id="CHEBI:29950"/>
        <dbReference type="ChEBI" id="CHEBI:82612"/>
        <dbReference type="ChEBI" id="CHEBI:137386"/>
        <dbReference type="ChEBI" id="CHEBI:137387"/>
        <dbReference type="EC" id="2.1.1.63"/>
    </reaction>
</comment>
<accession>A0ABV6BA92</accession>
<dbReference type="Pfam" id="PF02870">
    <property type="entry name" value="Methyltransf_1N"/>
    <property type="match status" value="1"/>
</dbReference>
<evidence type="ECO:0000259" key="9">
    <source>
        <dbReference type="Pfam" id="PF01035"/>
    </source>
</evidence>
<dbReference type="GO" id="GO:0032259">
    <property type="term" value="P:methylation"/>
    <property type="evidence" value="ECO:0007669"/>
    <property type="project" value="UniProtKB-KW"/>
</dbReference>
<evidence type="ECO:0000256" key="3">
    <source>
        <dbReference type="ARBA" id="ARBA00022603"/>
    </source>
</evidence>
<gene>
    <name evidence="11" type="ORF">ACFFJP_05535</name>
</gene>
<proteinExistence type="inferred from homology"/>
<keyword evidence="6 8" id="KW-0234">DNA repair</keyword>
<evidence type="ECO:0000256" key="1">
    <source>
        <dbReference type="ARBA" id="ARBA00001286"/>
    </source>
</evidence>
<dbReference type="NCBIfam" id="TIGR00589">
    <property type="entry name" value="ogt"/>
    <property type="match status" value="1"/>
</dbReference>
<dbReference type="InterPro" id="IPR036631">
    <property type="entry name" value="MGMT_N_sf"/>
</dbReference>
<comment type="catalytic activity">
    <reaction evidence="7 8">
        <text>a 6-O-methyl-2'-deoxyguanosine in DNA + L-cysteinyl-[protein] = S-methyl-L-cysteinyl-[protein] + a 2'-deoxyguanosine in DNA</text>
        <dbReference type="Rhea" id="RHEA:24000"/>
        <dbReference type="Rhea" id="RHEA-COMP:10131"/>
        <dbReference type="Rhea" id="RHEA-COMP:10132"/>
        <dbReference type="Rhea" id="RHEA-COMP:11367"/>
        <dbReference type="Rhea" id="RHEA-COMP:11368"/>
        <dbReference type="ChEBI" id="CHEBI:29950"/>
        <dbReference type="ChEBI" id="CHEBI:82612"/>
        <dbReference type="ChEBI" id="CHEBI:85445"/>
        <dbReference type="ChEBI" id="CHEBI:85448"/>
        <dbReference type="EC" id="2.1.1.63"/>
    </reaction>
</comment>
<comment type="similarity">
    <text evidence="8">Belongs to the MGMT family.</text>
</comment>
<evidence type="ECO:0000256" key="6">
    <source>
        <dbReference type="ARBA" id="ARBA00023204"/>
    </source>
</evidence>
<dbReference type="PANTHER" id="PTHR10815">
    <property type="entry name" value="METHYLATED-DNA--PROTEIN-CYSTEINE METHYLTRANSFERASE"/>
    <property type="match status" value="1"/>
</dbReference>
<dbReference type="SUPFAM" id="SSF46767">
    <property type="entry name" value="Methylated DNA-protein cysteine methyltransferase, C-terminal domain"/>
    <property type="match status" value="1"/>
</dbReference>
<dbReference type="SUPFAM" id="SSF53155">
    <property type="entry name" value="Methylated DNA-protein cysteine methyltransferase domain"/>
    <property type="match status" value="1"/>
</dbReference>
<dbReference type="InterPro" id="IPR036388">
    <property type="entry name" value="WH-like_DNA-bd_sf"/>
</dbReference>
<protein>
    <recommendedName>
        <fullName evidence="8">Methylated-DNA--protein-cysteine methyltransferase</fullName>
        <ecNumber evidence="8">2.1.1.63</ecNumber>
    </recommendedName>
    <alternativeName>
        <fullName evidence="8">6-O-methylguanine-DNA methyltransferase</fullName>
        <shortName evidence="8">MGMT</shortName>
    </alternativeName>
    <alternativeName>
        <fullName evidence="8">O-6-methylguanine-DNA-alkyltransferase</fullName>
    </alternativeName>
</protein>
<keyword evidence="5 8" id="KW-0227">DNA damage</keyword>
<dbReference type="RefSeq" id="WP_377241275.1">
    <property type="nucleotide sequence ID" value="NZ_JBHLXP010000001.1"/>
</dbReference>
<evidence type="ECO:0000256" key="8">
    <source>
        <dbReference type="HAMAP-Rule" id="MF_00772"/>
    </source>
</evidence>
<dbReference type="HAMAP" id="MF_00772">
    <property type="entry name" value="OGT"/>
    <property type="match status" value="1"/>
</dbReference>
<reference evidence="11 12" key="1">
    <citation type="submission" date="2024-09" db="EMBL/GenBank/DDBJ databases">
        <authorList>
            <person name="Sun Q."/>
            <person name="Mori K."/>
        </authorList>
    </citation>
    <scope>NUCLEOTIDE SEQUENCE [LARGE SCALE GENOMIC DNA]</scope>
    <source>
        <strain evidence="11 12">KCTC 23315</strain>
    </source>
</reference>
<dbReference type="PROSITE" id="PS00374">
    <property type="entry name" value="MGMT"/>
    <property type="match status" value="1"/>
</dbReference>
<feature type="domain" description="Methylguanine DNA methyltransferase ribonuclease-like" evidence="10">
    <location>
        <begin position="9"/>
        <end position="96"/>
    </location>
</feature>
<keyword evidence="12" id="KW-1185">Reference proteome</keyword>
<dbReference type="PANTHER" id="PTHR10815:SF5">
    <property type="entry name" value="METHYLATED-DNA--PROTEIN-CYSTEINE METHYLTRANSFERASE"/>
    <property type="match status" value="1"/>
</dbReference>
<dbReference type="InterPro" id="IPR023546">
    <property type="entry name" value="MGMT"/>
</dbReference>
<dbReference type="GO" id="GO:0003908">
    <property type="term" value="F:methylated-DNA-[protein]-cysteine S-methyltransferase activity"/>
    <property type="evidence" value="ECO:0007669"/>
    <property type="project" value="UniProtKB-EC"/>
</dbReference>
<organism evidence="11 12">
    <name type="scientific">Rheinheimera tilapiae</name>
    <dbReference type="NCBI Taxonomy" id="875043"/>
    <lineage>
        <taxon>Bacteria</taxon>
        <taxon>Pseudomonadati</taxon>
        <taxon>Pseudomonadota</taxon>
        <taxon>Gammaproteobacteria</taxon>
        <taxon>Chromatiales</taxon>
        <taxon>Chromatiaceae</taxon>
        <taxon>Rheinheimera</taxon>
    </lineage>
</organism>
<evidence type="ECO:0000313" key="11">
    <source>
        <dbReference type="EMBL" id="MFC0047742.1"/>
    </source>
</evidence>
<comment type="caution">
    <text evidence="11">The sequence shown here is derived from an EMBL/GenBank/DDBJ whole genome shotgun (WGS) entry which is preliminary data.</text>
</comment>
<evidence type="ECO:0000256" key="5">
    <source>
        <dbReference type="ARBA" id="ARBA00022763"/>
    </source>
</evidence>
<evidence type="ECO:0000256" key="2">
    <source>
        <dbReference type="ARBA" id="ARBA00022490"/>
    </source>
</evidence>
<keyword evidence="3 8" id="KW-0489">Methyltransferase</keyword>
<dbReference type="InterPro" id="IPR001497">
    <property type="entry name" value="MethylDNA_cys_MeTrfase_AS"/>
</dbReference>
<dbReference type="Gene3D" id="3.30.160.70">
    <property type="entry name" value="Methylated DNA-protein cysteine methyltransferase domain"/>
    <property type="match status" value="1"/>
</dbReference>
<dbReference type="Pfam" id="PF01035">
    <property type="entry name" value="DNA_binding_1"/>
    <property type="match status" value="1"/>
</dbReference>
<feature type="domain" description="Methylated-DNA-[protein]-cysteine S-methyltransferase DNA binding" evidence="9">
    <location>
        <begin position="102"/>
        <end position="180"/>
    </location>
</feature>
<evidence type="ECO:0000256" key="7">
    <source>
        <dbReference type="ARBA" id="ARBA00049348"/>
    </source>
</evidence>